<keyword evidence="2" id="KW-0472">Membrane</keyword>
<dbReference type="Gene3D" id="2.60.120.560">
    <property type="entry name" value="Exo-inulinase, domain 1"/>
    <property type="match status" value="1"/>
</dbReference>
<keyword evidence="5" id="KW-1185">Reference proteome</keyword>
<keyword evidence="2" id="KW-0812">Transmembrane</keyword>
<keyword evidence="2" id="KW-1133">Transmembrane helix</keyword>
<evidence type="ECO:0000313" key="4">
    <source>
        <dbReference type="EMBL" id="GHO90911.1"/>
    </source>
</evidence>
<dbReference type="InterPro" id="IPR010496">
    <property type="entry name" value="AL/BT2_dom"/>
</dbReference>
<evidence type="ECO:0000256" key="2">
    <source>
        <dbReference type="SAM" id="Phobius"/>
    </source>
</evidence>
<feature type="region of interest" description="Disordered" evidence="1">
    <location>
        <begin position="54"/>
        <end position="75"/>
    </location>
</feature>
<dbReference type="EMBL" id="BNJK01000001">
    <property type="protein sequence ID" value="GHO90911.1"/>
    <property type="molecule type" value="Genomic_DNA"/>
</dbReference>
<sequence length="291" mass="31352">MTEEKKHTSKRWKLSIWVIICLLLLAGSSIFLIANSRDGANHVVATPVTHTKTSTVTHTATPTVSPPTSTSTLTPAISQTPQPLFQDYFIDNSKGWLTGNAAGYTRTLDEGALTLAANNHKILVESIPASTSFDDFSLSMNFTIKQGDANDSVGLYLRGDSNLDHDYRIDIYGNNMYGISKESLDPEDSYQIITPLVKPTHAPQIKASGHINRLTVIMKGPTLVLFINGVAVQAISDEDYTHGQIALFVQHGTTSEGVQLMVTSLSIYPAPDELPGGIPTPAASKTATIKG</sequence>
<name>A0A8J3IAJ9_9CHLR</name>
<dbReference type="Proteomes" id="UP000597444">
    <property type="component" value="Unassembled WGS sequence"/>
</dbReference>
<evidence type="ECO:0000256" key="1">
    <source>
        <dbReference type="SAM" id="MobiDB-lite"/>
    </source>
</evidence>
<dbReference type="AlphaFoldDB" id="A0A8J3IAJ9"/>
<dbReference type="Pfam" id="PF06439">
    <property type="entry name" value="3keto-disac_hyd"/>
    <property type="match status" value="1"/>
</dbReference>
<dbReference type="RefSeq" id="WP_220201844.1">
    <property type="nucleotide sequence ID" value="NZ_BNJK01000001.1"/>
</dbReference>
<gene>
    <name evidence="4" type="ORF">KSF_009590</name>
</gene>
<evidence type="ECO:0000259" key="3">
    <source>
        <dbReference type="Pfam" id="PF06439"/>
    </source>
</evidence>
<accession>A0A8J3IAJ9</accession>
<dbReference type="GO" id="GO:0016787">
    <property type="term" value="F:hydrolase activity"/>
    <property type="evidence" value="ECO:0007669"/>
    <property type="project" value="InterPro"/>
</dbReference>
<evidence type="ECO:0000313" key="5">
    <source>
        <dbReference type="Proteomes" id="UP000597444"/>
    </source>
</evidence>
<proteinExistence type="predicted"/>
<feature type="domain" description="3-keto-alpha-glucoside-1,2-lyase/3-keto-2-hydroxy-glucal hydratase" evidence="3">
    <location>
        <begin position="94"/>
        <end position="253"/>
    </location>
</feature>
<feature type="transmembrane region" description="Helical" evidence="2">
    <location>
        <begin position="12"/>
        <end position="34"/>
    </location>
</feature>
<comment type="caution">
    <text evidence="4">The sequence shown here is derived from an EMBL/GenBank/DDBJ whole genome shotgun (WGS) entry which is preliminary data.</text>
</comment>
<feature type="compositionally biased region" description="Low complexity" evidence="1">
    <location>
        <begin position="54"/>
        <end position="72"/>
    </location>
</feature>
<reference evidence="4" key="1">
    <citation type="submission" date="2020-10" db="EMBL/GenBank/DDBJ databases">
        <title>Taxonomic study of unclassified bacteria belonging to the class Ktedonobacteria.</title>
        <authorList>
            <person name="Yabe S."/>
            <person name="Wang C.M."/>
            <person name="Zheng Y."/>
            <person name="Sakai Y."/>
            <person name="Cavaletti L."/>
            <person name="Monciardini P."/>
            <person name="Donadio S."/>
        </authorList>
    </citation>
    <scope>NUCLEOTIDE SEQUENCE</scope>
    <source>
        <strain evidence="4">ID150040</strain>
    </source>
</reference>
<protein>
    <recommendedName>
        <fullName evidence="3">3-keto-alpha-glucoside-1,2-lyase/3-keto-2-hydroxy-glucal hydratase domain-containing protein</fullName>
    </recommendedName>
</protein>
<organism evidence="4 5">
    <name type="scientific">Reticulibacter mediterranei</name>
    <dbReference type="NCBI Taxonomy" id="2778369"/>
    <lineage>
        <taxon>Bacteria</taxon>
        <taxon>Bacillati</taxon>
        <taxon>Chloroflexota</taxon>
        <taxon>Ktedonobacteria</taxon>
        <taxon>Ktedonobacterales</taxon>
        <taxon>Reticulibacteraceae</taxon>
        <taxon>Reticulibacter</taxon>
    </lineage>
</organism>